<dbReference type="EMBL" id="JBBNAF010000009">
    <property type="protein sequence ID" value="KAK9115402.1"/>
    <property type="molecule type" value="Genomic_DNA"/>
</dbReference>
<proteinExistence type="predicted"/>
<accession>A0AAP0NPV7</accession>
<dbReference type="AlphaFoldDB" id="A0AAP0NPV7"/>
<sequence>MKICREDRDMIKRSRDRDKKLCPSICALKYFCLDASQGSKAFLLMYSCL</sequence>
<evidence type="ECO:0000313" key="1">
    <source>
        <dbReference type="EMBL" id="KAK9115402.1"/>
    </source>
</evidence>
<evidence type="ECO:0000313" key="2">
    <source>
        <dbReference type="Proteomes" id="UP001420932"/>
    </source>
</evidence>
<reference evidence="1 2" key="1">
    <citation type="submission" date="2024-01" db="EMBL/GenBank/DDBJ databases">
        <title>Genome assemblies of Stephania.</title>
        <authorList>
            <person name="Yang L."/>
        </authorList>
    </citation>
    <scope>NUCLEOTIDE SEQUENCE [LARGE SCALE GENOMIC DNA]</scope>
    <source>
        <strain evidence="1">YNDBR</strain>
        <tissue evidence="1">Leaf</tissue>
    </source>
</reference>
<name>A0AAP0NPV7_9MAGN</name>
<gene>
    <name evidence="1" type="ORF">Syun_022199</name>
</gene>
<comment type="caution">
    <text evidence="1">The sequence shown here is derived from an EMBL/GenBank/DDBJ whole genome shotgun (WGS) entry which is preliminary data.</text>
</comment>
<organism evidence="1 2">
    <name type="scientific">Stephania yunnanensis</name>
    <dbReference type="NCBI Taxonomy" id="152371"/>
    <lineage>
        <taxon>Eukaryota</taxon>
        <taxon>Viridiplantae</taxon>
        <taxon>Streptophyta</taxon>
        <taxon>Embryophyta</taxon>
        <taxon>Tracheophyta</taxon>
        <taxon>Spermatophyta</taxon>
        <taxon>Magnoliopsida</taxon>
        <taxon>Ranunculales</taxon>
        <taxon>Menispermaceae</taxon>
        <taxon>Menispermoideae</taxon>
        <taxon>Cissampelideae</taxon>
        <taxon>Stephania</taxon>
    </lineage>
</organism>
<keyword evidence="2" id="KW-1185">Reference proteome</keyword>
<dbReference type="Proteomes" id="UP001420932">
    <property type="component" value="Unassembled WGS sequence"/>
</dbReference>
<protein>
    <submittedName>
        <fullName evidence="1">Uncharacterized protein</fullName>
    </submittedName>
</protein>